<dbReference type="InterPro" id="IPR036188">
    <property type="entry name" value="FAD/NAD-bd_sf"/>
</dbReference>
<dbReference type="Gene3D" id="3.50.50.60">
    <property type="entry name" value="FAD/NAD(P)-binding domain"/>
    <property type="match status" value="1"/>
</dbReference>
<dbReference type="RefSeq" id="WP_152099364.1">
    <property type="nucleotide sequence ID" value="NZ_AP021861.1"/>
</dbReference>
<organism evidence="2 3">
    <name type="scientific">Lacipirellula parvula</name>
    <dbReference type="NCBI Taxonomy" id="2650471"/>
    <lineage>
        <taxon>Bacteria</taxon>
        <taxon>Pseudomonadati</taxon>
        <taxon>Planctomycetota</taxon>
        <taxon>Planctomycetia</taxon>
        <taxon>Pirellulales</taxon>
        <taxon>Lacipirellulaceae</taxon>
        <taxon>Lacipirellula</taxon>
    </lineage>
</organism>
<dbReference type="Proteomes" id="UP000326837">
    <property type="component" value="Chromosome"/>
</dbReference>
<sequence>MAVSEVIVIGGGVLGLSTAYQLAQRGVSRITLLEKGAIGHGSSIRAAGIGTHLLWSETGVRTRKRAFELYEQFSAEWDDYTFHSEHGCLNLFTQNDWSGREPLLPLYDRLDVPYEVLSGDEIHRRWPALTPPSDFVGLYDPRGGYSEPDEYVAALVARVRDLGVRVIEGATVLGFEKAGDRVAGVRTAEQSFHADAVVSTVHAWSLPLLNELGISLPIKHFVHQRYVTVPQPNPHMAPPVNADPYCGYVRPAAGNRLLMGVETPLREEQRVNRFDFRMSDLETPSSVREEGRQNCQQLVPALQDARWESEQVGLICFTVDGEPVLGEAPGAAGLFIAAAFHSGGFSYNSVVGELMADLVVKGESWLDLAPFSPSRFDMESTYDYLLSTVQQAQAVRRRH</sequence>
<feature type="domain" description="FAD dependent oxidoreductase" evidence="1">
    <location>
        <begin position="6"/>
        <end position="358"/>
    </location>
</feature>
<name>A0A5K7XC79_9BACT</name>
<dbReference type="PANTHER" id="PTHR13847">
    <property type="entry name" value="SARCOSINE DEHYDROGENASE-RELATED"/>
    <property type="match status" value="1"/>
</dbReference>
<reference evidence="3" key="1">
    <citation type="submission" date="2019-10" db="EMBL/GenBank/DDBJ databases">
        <title>Lacipirellula parvula gen. nov., sp. nov., representing a lineage of planctomycetes widespread in freshwater anoxic habitats, and description of the family Lacipirellulaceae.</title>
        <authorList>
            <person name="Dedysh S.N."/>
            <person name="Kulichevskaya I.S."/>
            <person name="Beletsky A.V."/>
            <person name="Rakitin A.L."/>
            <person name="Mardanov A.V."/>
            <person name="Ivanova A.A."/>
            <person name="Saltykova V.X."/>
            <person name="Rijpstra W.I.C."/>
            <person name="Sinninghe Damste J.S."/>
            <person name="Ravin N.V."/>
        </authorList>
    </citation>
    <scope>NUCLEOTIDE SEQUENCE [LARGE SCALE GENOMIC DNA]</scope>
    <source>
        <strain evidence="3">PX69</strain>
    </source>
</reference>
<dbReference type="Gene3D" id="3.30.9.10">
    <property type="entry name" value="D-Amino Acid Oxidase, subunit A, domain 2"/>
    <property type="match status" value="1"/>
</dbReference>
<evidence type="ECO:0000313" key="2">
    <source>
        <dbReference type="EMBL" id="BBO33627.1"/>
    </source>
</evidence>
<dbReference type="KEGG" id="lpav:PLANPX_3239"/>
<dbReference type="SUPFAM" id="SSF51905">
    <property type="entry name" value="FAD/NAD(P)-binding domain"/>
    <property type="match status" value="1"/>
</dbReference>
<protein>
    <recommendedName>
        <fullName evidence="1">FAD dependent oxidoreductase domain-containing protein</fullName>
    </recommendedName>
</protein>
<evidence type="ECO:0000259" key="1">
    <source>
        <dbReference type="Pfam" id="PF01266"/>
    </source>
</evidence>
<evidence type="ECO:0000313" key="3">
    <source>
        <dbReference type="Proteomes" id="UP000326837"/>
    </source>
</evidence>
<dbReference type="Pfam" id="PF01266">
    <property type="entry name" value="DAO"/>
    <property type="match status" value="1"/>
</dbReference>
<accession>A0A5K7XC79</accession>
<keyword evidence="3" id="KW-1185">Reference proteome</keyword>
<dbReference type="InterPro" id="IPR006076">
    <property type="entry name" value="FAD-dep_OxRdtase"/>
</dbReference>
<dbReference type="EMBL" id="AP021861">
    <property type="protein sequence ID" value="BBO33627.1"/>
    <property type="molecule type" value="Genomic_DNA"/>
</dbReference>
<proteinExistence type="predicted"/>
<dbReference type="GO" id="GO:0005737">
    <property type="term" value="C:cytoplasm"/>
    <property type="evidence" value="ECO:0007669"/>
    <property type="project" value="TreeGrafter"/>
</dbReference>
<dbReference type="AlphaFoldDB" id="A0A5K7XC79"/>
<gene>
    <name evidence="2" type="ORF">PLANPX_3239</name>
</gene>